<reference evidence="4" key="1">
    <citation type="submission" date="2020-10" db="EMBL/GenBank/DDBJ databases">
        <authorList>
            <person name="Castelo-Branco R."/>
            <person name="Eusebio N."/>
            <person name="Adriana R."/>
            <person name="Vieira A."/>
            <person name="Brugerolle De Fraissinette N."/>
            <person name="Rezende De Castro R."/>
            <person name="Schneider M.P."/>
            <person name="Vasconcelos V."/>
            <person name="Leao P.N."/>
        </authorList>
    </citation>
    <scope>NUCLEOTIDE SEQUENCE</scope>
    <source>
        <strain evidence="4">LEGE 11479</strain>
    </source>
</reference>
<evidence type="ECO:0000256" key="2">
    <source>
        <dbReference type="ARBA" id="ARBA00023315"/>
    </source>
</evidence>
<keyword evidence="2 4" id="KW-0012">Acyltransferase</keyword>
<dbReference type="SUPFAM" id="SSF69593">
    <property type="entry name" value="Glycerol-3-phosphate (1)-acyltransferase"/>
    <property type="match status" value="1"/>
</dbReference>
<evidence type="ECO:0000259" key="3">
    <source>
        <dbReference type="SMART" id="SM00563"/>
    </source>
</evidence>
<evidence type="ECO:0000313" key="5">
    <source>
        <dbReference type="Proteomes" id="UP000615026"/>
    </source>
</evidence>
<feature type="non-terminal residue" evidence="4">
    <location>
        <position position="212"/>
    </location>
</feature>
<dbReference type="Proteomes" id="UP000615026">
    <property type="component" value="Unassembled WGS sequence"/>
</dbReference>
<feature type="domain" description="Phospholipid/glycerol acyltransferase" evidence="3">
    <location>
        <begin position="39"/>
        <end position="157"/>
    </location>
</feature>
<name>A0A929FC07_LEPEC</name>
<dbReference type="GO" id="GO:0006654">
    <property type="term" value="P:phosphatidic acid biosynthetic process"/>
    <property type="evidence" value="ECO:0007669"/>
    <property type="project" value="TreeGrafter"/>
</dbReference>
<dbReference type="Pfam" id="PF01553">
    <property type="entry name" value="Acyltransferase"/>
    <property type="match status" value="1"/>
</dbReference>
<accession>A0A929FC07</accession>
<dbReference type="InterPro" id="IPR002123">
    <property type="entry name" value="Plipid/glycerol_acylTrfase"/>
</dbReference>
<comment type="caution">
    <text evidence="4">The sequence shown here is derived from an EMBL/GenBank/DDBJ whole genome shotgun (WGS) entry which is preliminary data.</text>
</comment>
<dbReference type="GO" id="GO:0003841">
    <property type="term" value="F:1-acylglycerol-3-phosphate O-acyltransferase activity"/>
    <property type="evidence" value="ECO:0007669"/>
    <property type="project" value="TreeGrafter"/>
</dbReference>
<dbReference type="CDD" id="cd07989">
    <property type="entry name" value="LPLAT_AGPAT-like"/>
    <property type="match status" value="1"/>
</dbReference>
<dbReference type="SMART" id="SM00563">
    <property type="entry name" value="PlsC"/>
    <property type="match status" value="1"/>
</dbReference>
<dbReference type="RefSeq" id="WP_193995417.1">
    <property type="nucleotide sequence ID" value="NZ_JADEXP010000285.1"/>
</dbReference>
<evidence type="ECO:0000313" key="4">
    <source>
        <dbReference type="EMBL" id="MBE9069519.1"/>
    </source>
</evidence>
<dbReference type="PANTHER" id="PTHR10434">
    <property type="entry name" value="1-ACYL-SN-GLYCEROL-3-PHOSPHATE ACYLTRANSFERASE"/>
    <property type="match status" value="1"/>
</dbReference>
<organism evidence="4 5">
    <name type="scientific">Leptolyngbya cf. ectocarpi LEGE 11479</name>
    <dbReference type="NCBI Taxonomy" id="1828722"/>
    <lineage>
        <taxon>Bacteria</taxon>
        <taxon>Bacillati</taxon>
        <taxon>Cyanobacteriota</taxon>
        <taxon>Cyanophyceae</taxon>
        <taxon>Leptolyngbyales</taxon>
        <taxon>Leptolyngbyaceae</taxon>
        <taxon>Leptolyngbya group</taxon>
        <taxon>Leptolyngbya</taxon>
    </lineage>
</organism>
<keyword evidence="5" id="KW-1185">Reference proteome</keyword>
<dbReference type="PANTHER" id="PTHR10434:SF66">
    <property type="entry name" value="PHOSPHOLIPID_GLYCEROL ACYLTRANSFERASE DOMAIN-CONTAINING PROTEIN"/>
    <property type="match status" value="1"/>
</dbReference>
<protein>
    <submittedName>
        <fullName evidence="4">1-acyl-sn-glycerol-3-phosphate acyltransferase</fullName>
    </submittedName>
</protein>
<sequence length="212" mass="23554">MDVQIAAYHSLRWLLRPFLLRGVKISTQGINHLPHHGPAILVCNHRSDTDGLLMTLALPRYIAWMVADYMTTVPVTRQLLALTGMVPVKTEAQPTPSSIKQALQRLRQGKLLGIFPEGEDYIFANDFDAPLAQLQSGFAHLAYAAQVPVIPAMIIPKVEKLKPITIPAAVRPHLEQHYDLTKVTSIVRYRSADVRIGKAISLQPVASLDKQE</sequence>
<dbReference type="EMBL" id="JADEXP010000285">
    <property type="protein sequence ID" value="MBE9069519.1"/>
    <property type="molecule type" value="Genomic_DNA"/>
</dbReference>
<proteinExistence type="predicted"/>
<keyword evidence="1" id="KW-0808">Transferase</keyword>
<evidence type="ECO:0000256" key="1">
    <source>
        <dbReference type="ARBA" id="ARBA00022679"/>
    </source>
</evidence>
<dbReference type="AlphaFoldDB" id="A0A929FC07"/>
<gene>
    <name evidence="4" type="ORF">IQ260_23000</name>
</gene>